<accession>A0A874MA89</accession>
<name>A0A874MA89_9CAUD</name>
<sequence length="98" mass="11495">MAKKDPFPNDWEEVQNLSDDEIETYPFDEVMEDVMTWDLPDPYCAVVRVYNPKTKKLKEYAYKLESKAHDRIRESALAEDEVTILTQAVIGCINYMDQ</sequence>
<reference evidence="1" key="1">
    <citation type="submission" date="2020-09" db="EMBL/GenBank/DDBJ databases">
        <authorList>
            <person name="Zhang D."/>
            <person name="Hatherill J.R."/>
            <person name="Ramirez J.F."/>
            <person name="Edinger B."/>
            <person name="Balarin R."/>
            <person name="Sullivan A."/>
            <person name="Humpal K.M."/>
            <person name="Guseva A."/>
            <person name="Butela K.A."/>
            <person name="Garlena R.A."/>
            <person name="Russell D.A."/>
            <person name="Pope W.H."/>
            <person name="Jacobs-Sera D."/>
            <person name="Hatfull G.F."/>
        </authorList>
    </citation>
    <scope>NUCLEOTIDE SEQUENCE</scope>
</reference>
<organism evidence="1 2">
    <name type="scientific">Synechococcus phage S-SRP01</name>
    <dbReference type="NCBI Taxonomy" id="2781607"/>
    <lineage>
        <taxon>Viruses</taxon>
        <taxon>Duplodnaviria</taxon>
        <taxon>Heunggongvirae</taxon>
        <taxon>Uroviricota</taxon>
        <taxon>Caudoviricetes</taxon>
        <taxon>Autographivirales</taxon>
        <taxon>Sechaudvirinae</taxon>
        <taxon>Nerivirus</taxon>
        <taxon>Nerivirus SSRP01</taxon>
    </lineage>
</organism>
<evidence type="ECO:0000313" key="1">
    <source>
        <dbReference type="EMBL" id="QPD06426.1"/>
    </source>
</evidence>
<keyword evidence="2" id="KW-1185">Reference proteome</keyword>
<dbReference type="Proteomes" id="UP000664917">
    <property type="component" value="Segment"/>
</dbReference>
<proteinExistence type="predicted"/>
<protein>
    <submittedName>
        <fullName evidence="1">Uncharacterized protein</fullName>
    </submittedName>
</protein>
<dbReference type="EMBL" id="MW015080">
    <property type="protein sequence ID" value="QPD06426.1"/>
    <property type="molecule type" value="Genomic_DNA"/>
</dbReference>
<evidence type="ECO:0000313" key="2">
    <source>
        <dbReference type="Proteomes" id="UP000664917"/>
    </source>
</evidence>